<proteinExistence type="predicted"/>
<dbReference type="SUPFAM" id="SSF46548">
    <property type="entry name" value="alpha-helical ferredoxin"/>
    <property type="match status" value="1"/>
</dbReference>
<name>D5BRS0_PUNMI</name>
<dbReference type="Proteomes" id="UP000007460">
    <property type="component" value="Chromosome"/>
</dbReference>
<dbReference type="HOGENOM" id="CLU_023081_0_0_5"/>
<keyword evidence="5 6" id="KW-0411">Iron-sulfur</keyword>
<comment type="catalytic activity">
    <reaction evidence="6">
        <text>glycolate + A = glyoxylate + AH2</text>
        <dbReference type="Rhea" id="RHEA:21264"/>
        <dbReference type="ChEBI" id="CHEBI:13193"/>
        <dbReference type="ChEBI" id="CHEBI:17499"/>
        <dbReference type="ChEBI" id="CHEBI:29805"/>
        <dbReference type="ChEBI" id="CHEBI:36655"/>
        <dbReference type="EC" id="1.1.99.14"/>
    </reaction>
</comment>
<dbReference type="OrthoDB" id="9765258at2"/>
<keyword evidence="1 6" id="KW-0004">4Fe-4S</keyword>
<dbReference type="GO" id="GO:0046872">
    <property type="term" value="F:metal ion binding"/>
    <property type="evidence" value="ECO:0007669"/>
    <property type="project" value="UniProtKB-UniRule"/>
</dbReference>
<evidence type="ECO:0000256" key="6">
    <source>
        <dbReference type="PIRNR" id="PIRNR000139"/>
    </source>
</evidence>
<feature type="domain" description="4Fe-4S ferredoxin-type" evidence="7">
    <location>
        <begin position="15"/>
        <end position="45"/>
    </location>
</feature>
<evidence type="ECO:0000259" key="7">
    <source>
        <dbReference type="PROSITE" id="PS51379"/>
    </source>
</evidence>
<feature type="domain" description="4Fe-4S ferredoxin-type" evidence="7">
    <location>
        <begin position="67"/>
        <end position="96"/>
    </location>
</feature>
<evidence type="ECO:0000256" key="3">
    <source>
        <dbReference type="ARBA" id="ARBA00022737"/>
    </source>
</evidence>
<dbReference type="PIRSF" id="PIRSF000139">
    <property type="entry name" value="Glc_ox_4Fe-4S"/>
    <property type="match status" value="1"/>
</dbReference>
<keyword evidence="6" id="KW-0813">Transport</keyword>
<dbReference type="NCBIfam" id="NF008434">
    <property type="entry name" value="PRK11274.1"/>
    <property type="match status" value="1"/>
</dbReference>
<dbReference type="EC" id="1.1.99.14" evidence="6"/>
<evidence type="ECO:0000256" key="4">
    <source>
        <dbReference type="ARBA" id="ARBA00023004"/>
    </source>
</evidence>
<dbReference type="InterPro" id="IPR009051">
    <property type="entry name" value="Helical_ferredxn"/>
</dbReference>
<dbReference type="Pfam" id="PF13183">
    <property type="entry name" value="Fer4_8"/>
    <property type="match status" value="1"/>
</dbReference>
<dbReference type="RefSeq" id="WP_013045596.1">
    <property type="nucleotide sequence ID" value="NC_014010.1"/>
</dbReference>
<dbReference type="InterPro" id="IPR017896">
    <property type="entry name" value="4Fe4S_Fe-S-bd"/>
</dbReference>
<accession>D5BRS0</accession>
<dbReference type="PROSITE" id="PS00198">
    <property type="entry name" value="4FE4S_FER_1"/>
    <property type="match status" value="1"/>
</dbReference>
<dbReference type="STRING" id="488538.SAR116_0724"/>
<dbReference type="KEGG" id="apb:SAR116_0724"/>
<dbReference type="PANTHER" id="PTHR32479:SF17">
    <property type="entry name" value="GLYCOLATE OXIDASE IRON-SULFUR SUBUNIT"/>
    <property type="match status" value="1"/>
</dbReference>
<dbReference type="InterPro" id="IPR017900">
    <property type="entry name" value="4Fe4S_Fe_S_CS"/>
</dbReference>
<dbReference type="InterPro" id="IPR012257">
    <property type="entry name" value="Glc_ox_4Fe-4S"/>
</dbReference>
<comment type="catalytic activity">
    <reaction evidence="6">
        <text>(R)-lactate + A = pyruvate + AH2</text>
        <dbReference type="Rhea" id="RHEA:15089"/>
        <dbReference type="ChEBI" id="CHEBI:13193"/>
        <dbReference type="ChEBI" id="CHEBI:15361"/>
        <dbReference type="ChEBI" id="CHEBI:16004"/>
        <dbReference type="ChEBI" id="CHEBI:17499"/>
    </reaction>
</comment>
<dbReference type="PANTHER" id="PTHR32479">
    <property type="entry name" value="GLYCOLATE OXIDASE IRON-SULFUR SUBUNIT"/>
    <property type="match status" value="1"/>
</dbReference>
<dbReference type="InterPro" id="IPR004017">
    <property type="entry name" value="Cys_rich_dom"/>
</dbReference>
<keyword evidence="3" id="KW-0677">Repeat</keyword>
<evidence type="ECO:0000256" key="5">
    <source>
        <dbReference type="ARBA" id="ARBA00023014"/>
    </source>
</evidence>
<dbReference type="AlphaFoldDB" id="D5BRS0"/>
<organism evidence="8 9">
    <name type="scientific">Puniceispirillum marinum (strain IMCC1322)</name>
    <dbReference type="NCBI Taxonomy" id="488538"/>
    <lineage>
        <taxon>Bacteria</taxon>
        <taxon>Pseudomonadati</taxon>
        <taxon>Pseudomonadota</taxon>
        <taxon>Alphaproteobacteria</taxon>
        <taxon>Candidatus Puniceispirillales</taxon>
        <taxon>Candidatus Puniceispirillaceae</taxon>
        <taxon>Candidatus Puniceispirillum</taxon>
    </lineage>
</organism>
<evidence type="ECO:0000256" key="2">
    <source>
        <dbReference type="ARBA" id="ARBA00022723"/>
    </source>
</evidence>
<dbReference type="PROSITE" id="PS51379">
    <property type="entry name" value="4FE4S_FER_2"/>
    <property type="match status" value="2"/>
</dbReference>
<evidence type="ECO:0000313" key="8">
    <source>
        <dbReference type="EMBL" id="ADE38967.1"/>
    </source>
</evidence>
<sequence length="429" mass="47008">MQTHFSLEQLSDPKIKEANDILRKCVHCGFCTATCPTFVETGDERDSPRGRIWLMRELLESPETVSKDTRHHLDRCLGCQSCMTTCPSGVDYVHLLDIGREKIDIVAPRGLGDKLMRRMLGMTIPHAGRFHMMMRFAGIGRLFAPLMPRQLQAALNKLPRTIPKLDVIGSQNEIFPADQQQPIKRVVLLAGCAQRALDPDINRSTIRVLNRLGVEVVVRAEAHCCGALTHHIGETESALKSIRLAIDAWDEEINGQGVDAIIANASGCGTMVKDYGHVMADDPAYAAKAKHISALCKDVSEIIDDIGIDDIIRPAEDGVKPVIAYHSACSLQHGQKIHDVPQSLLRRAGFDVRQPVNGHLCCGSAGVYNILQPDMADNLKARKKDSLIKTGADYVAAGNIGCIAQLNDTDLPVRHTVQFIDWASGGPKP</sequence>
<dbReference type="Gene3D" id="1.10.1060.10">
    <property type="entry name" value="Alpha-helical ferredoxin"/>
    <property type="match status" value="1"/>
</dbReference>
<dbReference type="GO" id="GO:0051539">
    <property type="term" value="F:4 iron, 4 sulfur cluster binding"/>
    <property type="evidence" value="ECO:0007669"/>
    <property type="project" value="UniProtKB-UniRule"/>
</dbReference>
<dbReference type="EMBL" id="CP001751">
    <property type="protein sequence ID" value="ADE38967.1"/>
    <property type="molecule type" value="Genomic_DNA"/>
</dbReference>
<gene>
    <name evidence="8" type="ordered locus">SAR116_0724</name>
</gene>
<keyword evidence="9" id="KW-1185">Reference proteome</keyword>
<keyword evidence="2 6" id="KW-0479">Metal-binding</keyword>
<comment type="function">
    <text evidence="6">Component of a complex that catalyzes the oxidation of glycolate to glyoxylate.</text>
</comment>
<dbReference type="eggNOG" id="COG0247">
    <property type="taxonomic scope" value="Bacteria"/>
</dbReference>
<dbReference type="Pfam" id="PF02754">
    <property type="entry name" value="CCG"/>
    <property type="match status" value="2"/>
</dbReference>
<comment type="cofactor">
    <cofactor evidence="6">
        <name>[4Fe-4S] cluster</name>
        <dbReference type="ChEBI" id="CHEBI:49883"/>
    </cofactor>
    <text evidence="6">Binds 2 [4Fe-4S] clusters.</text>
</comment>
<protein>
    <recommendedName>
        <fullName evidence="6">Glycolate oxidase iron-sulfur subunit</fullName>
        <ecNumber evidence="6">1.1.99.14</ecNumber>
    </recommendedName>
</protein>
<dbReference type="GO" id="GO:0019154">
    <property type="term" value="F:glycolate dehydrogenase activity"/>
    <property type="evidence" value="ECO:0007669"/>
    <property type="project" value="UniProtKB-EC"/>
</dbReference>
<evidence type="ECO:0000256" key="1">
    <source>
        <dbReference type="ARBA" id="ARBA00022485"/>
    </source>
</evidence>
<keyword evidence="6" id="KW-0249">Electron transport</keyword>
<keyword evidence="4 6" id="KW-0408">Iron</keyword>
<reference evidence="8 9" key="1">
    <citation type="journal article" date="2010" name="J. Bacteriol.">
        <title>Complete genome sequence of "Candidatus Puniceispirillum marinum" IMCC1322, a representative of the SAR116 clade in the Alphaproteobacteria.</title>
        <authorList>
            <person name="Oh H.M."/>
            <person name="Kwon K.K."/>
            <person name="Kang I."/>
            <person name="Kang S.G."/>
            <person name="Lee J.H."/>
            <person name="Kim S.J."/>
            <person name="Cho J.C."/>
        </authorList>
    </citation>
    <scope>NUCLEOTIDE SEQUENCE [LARGE SCALE GENOMIC DNA]</scope>
    <source>
        <strain evidence="8 9">IMCC1322</strain>
    </source>
</reference>
<evidence type="ECO:0000313" key="9">
    <source>
        <dbReference type="Proteomes" id="UP000007460"/>
    </source>
</evidence>